<feature type="region of interest" description="Disordered" evidence="1">
    <location>
        <begin position="352"/>
        <end position="409"/>
    </location>
</feature>
<organism evidence="2 3">
    <name type="scientific">Bemisia tabaci</name>
    <name type="common">Sweetpotato whitefly</name>
    <name type="synonym">Aleurodes tabaci</name>
    <dbReference type="NCBI Taxonomy" id="7038"/>
    <lineage>
        <taxon>Eukaryota</taxon>
        <taxon>Metazoa</taxon>
        <taxon>Ecdysozoa</taxon>
        <taxon>Arthropoda</taxon>
        <taxon>Hexapoda</taxon>
        <taxon>Insecta</taxon>
        <taxon>Pterygota</taxon>
        <taxon>Neoptera</taxon>
        <taxon>Paraneoptera</taxon>
        <taxon>Hemiptera</taxon>
        <taxon>Sternorrhyncha</taxon>
        <taxon>Aleyrodoidea</taxon>
        <taxon>Aleyrodidae</taxon>
        <taxon>Aleyrodinae</taxon>
        <taxon>Bemisia</taxon>
    </lineage>
</organism>
<feature type="region of interest" description="Disordered" evidence="1">
    <location>
        <begin position="1"/>
        <end position="45"/>
    </location>
</feature>
<feature type="compositionally biased region" description="Polar residues" evidence="1">
    <location>
        <begin position="359"/>
        <end position="381"/>
    </location>
</feature>
<evidence type="ECO:0000256" key="1">
    <source>
        <dbReference type="SAM" id="MobiDB-lite"/>
    </source>
</evidence>
<feature type="compositionally biased region" description="Basic residues" evidence="1">
    <location>
        <begin position="1"/>
        <end position="10"/>
    </location>
</feature>
<name>A0A9N9ZZX2_BEMTA</name>
<reference evidence="2" key="1">
    <citation type="submission" date="2021-12" db="EMBL/GenBank/DDBJ databases">
        <authorList>
            <person name="King R."/>
        </authorList>
    </citation>
    <scope>NUCLEOTIDE SEQUENCE</scope>
</reference>
<feature type="region of interest" description="Disordered" evidence="1">
    <location>
        <begin position="291"/>
        <end position="336"/>
    </location>
</feature>
<keyword evidence="3" id="KW-1185">Reference proteome</keyword>
<proteinExistence type="predicted"/>
<evidence type="ECO:0000313" key="3">
    <source>
        <dbReference type="Proteomes" id="UP001152759"/>
    </source>
</evidence>
<protein>
    <recommendedName>
        <fullName evidence="4">Gag-like protein</fullName>
    </recommendedName>
</protein>
<accession>A0A9N9ZZX2</accession>
<feature type="compositionally biased region" description="Polar residues" evidence="1">
    <location>
        <begin position="18"/>
        <end position="38"/>
    </location>
</feature>
<dbReference type="Proteomes" id="UP001152759">
    <property type="component" value="Chromosome 1"/>
</dbReference>
<feature type="compositionally biased region" description="Polar residues" evidence="1">
    <location>
        <begin position="291"/>
        <end position="304"/>
    </location>
</feature>
<sequence length="528" mass="58681">MKRGRKQKRSSKMDCSSDESTSSKIIKQLTPPSSQSLPTDPHPTVVSKMPQDDINQSIAQPITPTMQSVVTDKTMPPSPAAPSTSYSTAFKNAQNLNSMTTIAGDQLSKKHAIIIPANQSLTLTDYLNEISKVIPPSDILYASKISNNRICIYLSSEKLVDNACNSRFINTAVGPLPIRRLINPAFRLVLSNVMPNMTNEKLIEAVSQFVKVVSPMQLISAGLKDPKFQHIKSFRRETFILKDVNSHALPPSLLIPHDGEEVRIFLSVEDPRCFHCNYLTNHKTAECAKKLSSSTKNGTPSNVGSLADRLQKHQRASEQLVQEETSAGKHMDVETENLDTELRDTLSTNIKLSEMIPETNPTTSVHNPSQNTKVNSSSHASPPNVKPQDETTSKNPITYPLKPPSSNKQKLLDEENKLLYTAIKNVLQDNSEVKFTSSDLKKIFAETKNSKNPLEIVSVYTDDFEKLRDVLITIKSEKLNRNLKGRISRLIEAIEMNLDFPEESQLEIADDEMLSDFSSNCASPPPKS</sequence>
<evidence type="ECO:0000313" key="2">
    <source>
        <dbReference type="EMBL" id="CAH0381310.1"/>
    </source>
</evidence>
<dbReference type="EMBL" id="OU963862">
    <property type="protein sequence ID" value="CAH0381310.1"/>
    <property type="molecule type" value="Genomic_DNA"/>
</dbReference>
<evidence type="ECO:0008006" key="4">
    <source>
        <dbReference type="Google" id="ProtNLM"/>
    </source>
</evidence>
<gene>
    <name evidence="2" type="ORF">BEMITA_LOCUS974</name>
</gene>
<dbReference type="AlphaFoldDB" id="A0A9N9ZZX2"/>